<name>M0DUX6_9EURY</name>
<dbReference type="RefSeq" id="WP_004048174.1">
    <property type="nucleotide sequence ID" value="NZ_AOJE01000037.1"/>
</dbReference>
<sequence length="347" mass="37106">MTFSAEEDGSDAIVPDSGSLRFASSTETIGTVVREPMSASALHDALFGVDEPLQDALFAAAEELAADVDGDRVAFAERLDAIRDPNMDASVGGAFAEELIDGLAGGNRFRVRRLLAQLGSNTYLGVRTGFEDIYAGPMTLLRAADVTPTVVVTLSADLFDTDTVRRETRETLLEYVTELARGCDVRLVATGRVQTRLMQEHRELLPAGVIESAAARLREAAGVVDGDDVVADALATIDYTDSAWNVLRVICEGRSDSARYAALRSDSRLDFGRSRLSQCLSTLTEADLVFTEGPQNDKYAIATPAGTAALDALEDDIGLQSGLGDFESEGVSETLQSKVDPVSYTHL</sequence>
<reference evidence="1 2" key="1">
    <citation type="journal article" date="2014" name="PLoS Genet.">
        <title>Phylogenetically driven sequencing of extremely halophilic archaea reveals strategies for static and dynamic osmo-response.</title>
        <authorList>
            <person name="Becker E.A."/>
            <person name="Seitzer P.M."/>
            <person name="Tritt A."/>
            <person name="Larsen D."/>
            <person name="Krusor M."/>
            <person name="Yao A.I."/>
            <person name="Wu D."/>
            <person name="Madern D."/>
            <person name="Eisen J.A."/>
            <person name="Darling A.E."/>
            <person name="Facciotti M.T."/>
        </authorList>
    </citation>
    <scope>NUCLEOTIDE SEQUENCE [LARGE SCALE GENOMIC DNA]</scope>
    <source>
        <strain evidence="1 2">DSM 1137</strain>
    </source>
</reference>
<dbReference type="EMBL" id="AOJE01000037">
    <property type="protein sequence ID" value="ELZ39330.1"/>
    <property type="molecule type" value="Genomic_DNA"/>
</dbReference>
<dbReference type="Proteomes" id="UP000011514">
    <property type="component" value="Unassembled WGS sequence"/>
</dbReference>
<dbReference type="AlphaFoldDB" id="M0DUX6"/>
<accession>M0DUX6</accession>
<dbReference type="PATRIC" id="fig|1227484.4.peg.1690"/>
<comment type="caution">
    <text evidence="1">The sequence shown here is derived from an EMBL/GenBank/DDBJ whole genome shotgun (WGS) entry which is preliminary data.</text>
</comment>
<dbReference type="eggNOG" id="arCOG04495">
    <property type="taxonomic scope" value="Archaea"/>
</dbReference>
<proteinExistence type="predicted"/>
<keyword evidence="2" id="KW-1185">Reference proteome</keyword>
<dbReference type="OrthoDB" id="214685at2157"/>
<gene>
    <name evidence="1" type="ORF">C471_08430</name>
</gene>
<evidence type="ECO:0000313" key="1">
    <source>
        <dbReference type="EMBL" id="ELZ39330.1"/>
    </source>
</evidence>
<protein>
    <submittedName>
        <fullName evidence="1">Uncharacterized protein</fullName>
    </submittedName>
</protein>
<evidence type="ECO:0000313" key="2">
    <source>
        <dbReference type="Proteomes" id="UP000011514"/>
    </source>
</evidence>
<organism evidence="1 2">
    <name type="scientific">Halorubrum saccharovorum DSM 1137</name>
    <dbReference type="NCBI Taxonomy" id="1227484"/>
    <lineage>
        <taxon>Archaea</taxon>
        <taxon>Methanobacteriati</taxon>
        <taxon>Methanobacteriota</taxon>
        <taxon>Stenosarchaea group</taxon>
        <taxon>Halobacteria</taxon>
        <taxon>Halobacteriales</taxon>
        <taxon>Haloferacaceae</taxon>
        <taxon>Halorubrum</taxon>
    </lineage>
</organism>